<dbReference type="InterPro" id="IPR036188">
    <property type="entry name" value="FAD/NAD-bd_sf"/>
</dbReference>
<dbReference type="InterPro" id="IPR002938">
    <property type="entry name" value="FAD-bd"/>
</dbReference>
<keyword evidence="10" id="KW-1185">Reference proteome</keyword>
<sequence length="470" mass="51850">MTKFIVVGGGPVGCLAALQLAKHGHHVTIYEGRHEIPNDPEQSYPIGVNPRGLHAIESVAPDVAAQIRKEGRLVDAWDIYAGPRRVAHQPSGVVYGTSRGAVNLHLWRACEQLPDKITLVMCHRLRSMDFNAKTLTFDVMDPQNPNVKQSVVVNAEDARIIAADGVHSTVRTCVRDADSGFLVDVLPWTNEYRVLFGIPGKLTDEIDPAVHYIFTGGYTAVIDNGGQLQWTLTTTVRDADSDSSLSQLVHESEATEDNIAKLKKWIDSIAPAFAALVPEQEWSKYFSRRTYRGAVVHCNRFHFGQWVVLLGDAAHSVLPPTGEGINSGMEDTFVLSECLASGGEADLFERYTAARKPDIQALFDYASHLNTSPTFAGERIARLIFLIVENSSKTSIGENLFGPSGAKRLSYRKIVDTWRLRRAIWLNLARLITYPLAGIAALISLPFSLFKAKTPKKLEKTPQKQLQGVV</sequence>
<feature type="domain" description="FAD-binding" evidence="8">
    <location>
        <begin position="2"/>
        <end position="364"/>
    </location>
</feature>
<keyword evidence="2" id="KW-0285">Flavoprotein</keyword>
<dbReference type="VEuPathDB" id="FungiDB:AeMF1_003696"/>
<dbReference type="Pfam" id="PF01494">
    <property type="entry name" value="FAD_binding_3"/>
    <property type="match status" value="1"/>
</dbReference>
<evidence type="ECO:0000256" key="5">
    <source>
        <dbReference type="ARBA" id="ARBA00023002"/>
    </source>
</evidence>
<name>A0A6G0XCY2_9STRA</name>
<dbReference type="GO" id="GO:0071949">
    <property type="term" value="F:FAD binding"/>
    <property type="evidence" value="ECO:0007669"/>
    <property type="project" value="InterPro"/>
</dbReference>
<keyword evidence="6" id="KW-0503">Monooxygenase</keyword>
<dbReference type="PANTHER" id="PTHR46028:SF2">
    <property type="entry name" value="KYNURENINE 3-MONOOXYGENASE"/>
    <property type="match status" value="1"/>
</dbReference>
<dbReference type="Proteomes" id="UP000481153">
    <property type="component" value="Unassembled WGS sequence"/>
</dbReference>
<evidence type="ECO:0000313" key="10">
    <source>
        <dbReference type="Proteomes" id="UP000481153"/>
    </source>
</evidence>
<comment type="caution">
    <text evidence="9">The sequence shown here is derived from an EMBL/GenBank/DDBJ whole genome shotgun (WGS) entry which is preliminary data.</text>
</comment>
<keyword evidence="7" id="KW-0472">Membrane</keyword>
<evidence type="ECO:0000256" key="6">
    <source>
        <dbReference type="ARBA" id="ARBA00023033"/>
    </source>
</evidence>
<evidence type="ECO:0000259" key="8">
    <source>
        <dbReference type="Pfam" id="PF01494"/>
    </source>
</evidence>
<gene>
    <name evidence="9" type="ORF">Ae201684_005905</name>
</gene>
<dbReference type="PANTHER" id="PTHR46028">
    <property type="entry name" value="KYNURENINE 3-MONOOXYGENASE"/>
    <property type="match status" value="1"/>
</dbReference>
<evidence type="ECO:0000256" key="2">
    <source>
        <dbReference type="ARBA" id="ARBA00022630"/>
    </source>
</evidence>
<keyword evidence="7" id="KW-0812">Transmembrane</keyword>
<evidence type="ECO:0000256" key="3">
    <source>
        <dbReference type="ARBA" id="ARBA00022827"/>
    </source>
</evidence>
<proteinExistence type="predicted"/>
<comment type="cofactor">
    <cofactor evidence="1">
        <name>FAD</name>
        <dbReference type="ChEBI" id="CHEBI:57692"/>
    </cofactor>
</comment>
<keyword evidence="7" id="KW-1133">Transmembrane helix</keyword>
<dbReference type="Gene3D" id="3.50.50.60">
    <property type="entry name" value="FAD/NAD(P)-binding domain"/>
    <property type="match status" value="1"/>
</dbReference>
<dbReference type="GO" id="GO:0070189">
    <property type="term" value="P:kynurenine metabolic process"/>
    <property type="evidence" value="ECO:0007669"/>
    <property type="project" value="TreeGrafter"/>
</dbReference>
<protein>
    <recommendedName>
        <fullName evidence="8">FAD-binding domain-containing protein</fullName>
    </recommendedName>
</protein>
<dbReference type="PRINTS" id="PR00420">
    <property type="entry name" value="RNGMNOXGNASE"/>
</dbReference>
<evidence type="ECO:0000313" key="9">
    <source>
        <dbReference type="EMBL" id="KAF0737908.1"/>
    </source>
</evidence>
<evidence type="ECO:0000256" key="4">
    <source>
        <dbReference type="ARBA" id="ARBA00022857"/>
    </source>
</evidence>
<accession>A0A6G0XCY2</accession>
<evidence type="ECO:0000256" key="1">
    <source>
        <dbReference type="ARBA" id="ARBA00001974"/>
    </source>
</evidence>
<keyword evidence="3" id="KW-0274">FAD</keyword>
<keyword evidence="4" id="KW-0521">NADP</keyword>
<dbReference type="EMBL" id="VJMJ01000079">
    <property type="protein sequence ID" value="KAF0737908.1"/>
    <property type="molecule type" value="Genomic_DNA"/>
</dbReference>
<evidence type="ECO:0000256" key="7">
    <source>
        <dbReference type="SAM" id="Phobius"/>
    </source>
</evidence>
<dbReference type="GO" id="GO:0004502">
    <property type="term" value="F:kynurenine 3-monooxygenase activity"/>
    <property type="evidence" value="ECO:0007669"/>
    <property type="project" value="TreeGrafter"/>
</dbReference>
<keyword evidence="5" id="KW-0560">Oxidoreductase</keyword>
<organism evidence="9 10">
    <name type="scientific">Aphanomyces euteiches</name>
    <dbReference type="NCBI Taxonomy" id="100861"/>
    <lineage>
        <taxon>Eukaryota</taxon>
        <taxon>Sar</taxon>
        <taxon>Stramenopiles</taxon>
        <taxon>Oomycota</taxon>
        <taxon>Saprolegniomycetes</taxon>
        <taxon>Saprolegniales</taxon>
        <taxon>Verrucalvaceae</taxon>
        <taxon>Aphanomyces</taxon>
    </lineage>
</organism>
<reference evidence="9 10" key="1">
    <citation type="submission" date="2019-07" db="EMBL/GenBank/DDBJ databases">
        <title>Genomics analysis of Aphanomyces spp. identifies a new class of oomycete effector associated with host adaptation.</title>
        <authorList>
            <person name="Gaulin E."/>
        </authorList>
    </citation>
    <scope>NUCLEOTIDE SEQUENCE [LARGE SCALE GENOMIC DNA]</scope>
    <source>
        <strain evidence="9 10">ATCC 201684</strain>
    </source>
</reference>
<dbReference type="AlphaFoldDB" id="A0A6G0XCY2"/>
<dbReference type="SUPFAM" id="SSF51905">
    <property type="entry name" value="FAD/NAD(P)-binding domain"/>
    <property type="match status" value="1"/>
</dbReference>
<feature type="transmembrane region" description="Helical" evidence="7">
    <location>
        <begin position="431"/>
        <end position="450"/>
    </location>
</feature>